<evidence type="ECO:0000313" key="1">
    <source>
        <dbReference type="EMBL" id="KAH6942238.1"/>
    </source>
</evidence>
<name>A0ACB7T5A2_HYAAI</name>
<dbReference type="EMBL" id="CM023490">
    <property type="protein sequence ID" value="KAH6942238.1"/>
    <property type="molecule type" value="Genomic_DNA"/>
</dbReference>
<protein>
    <submittedName>
        <fullName evidence="1">Uncharacterized protein</fullName>
    </submittedName>
</protein>
<accession>A0ACB7T5A2</accession>
<proteinExistence type="predicted"/>
<reference evidence="1" key="1">
    <citation type="submission" date="2020-05" db="EMBL/GenBank/DDBJ databases">
        <title>Large-scale comparative analyses of tick genomes elucidate their genetic diversity and vector capacities.</title>
        <authorList>
            <person name="Jia N."/>
            <person name="Wang J."/>
            <person name="Shi W."/>
            <person name="Du L."/>
            <person name="Sun Y."/>
            <person name="Zhan W."/>
            <person name="Jiang J."/>
            <person name="Wang Q."/>
            <person name="Zhang B."/>
            <person name="Ji P."/>
            <person name="Sakyi L.B."/>
            <person name="Cui X."/>
            <person name="Yuan T."/>
            <person name="Jiang B."/>
            <person name="Yang W."/>
            <person name="Lam T.T.-Y."/>
            <person name="Chang Q."/>
            <person name="Ding S."/>
            <person name="Wang X."/>
            <person name="Zhu J."/>
            <person name="Ruan X."/>
            <person name="Zhao L."/>
            <person name="Wei J."/>
            <person name="Que T."/>
            <person name="Du C."/>
            <person name="Cheng J."/>
            <person name="Dai P."/>
            <person name="Han X."/>
            <person name="Huang E."/>
            <person name="Gao Y."/>
            <person name="Liu J."/>
            <person name="Shao H."/>
            <person name="Ye R."/>
            <person name="Li L."/>
            <person name="Wei W."/>
            <person name="Wang X."/>
            <person name="Wang C."/>
            <person name="Yang T."/>
            <person name="Huo Q."/>
            <person name="Li W."/>
            <person name="Guo W."/>
            <person name="Chen H."/>
            <person name="Zhou L."/>
            <person name="Ni X."/>
            <person name="Tian J."/>
            <person name="Zhou Y."/>
            <person name="Sheng Y."/>
            <person name="Liu T."/>
            <person name="Pan Y."/>
            <person name="Xia L."/>
            <person name="Li J."/>
            <person name="Zhao F."/>
            <person name="Cao W."/>
        </authorList>
    </citation>
    <scope>NUCLEOTIDE SEQUENCE</scope>
    <source>
        <strain evidence="1">Hyas-2018</strain>
    </source>
</reference>
<evidence type="ECO:0000313" key="2">
    <source>
        <dbReference type="Proteomes" id="UP000821845"/>
    </source>
</evidence>
<dbReference type="Proteomes" id="UP000821845">
    <property type="component" value="Chromosome 10"/>
</dbReference>
<sequence>MHWWYSRSPRGVPHSSPAASSVSRMARLLVNGCATALAGYVPRCTTLVTTAAETTPARALRAANKRVIASPLRRVPHTCSPVGLRLLKWSVTYGVSWAVLSA</sequence>
<gene>
    <name evidence="1" type="ORF">HPB50_002031</name>
</gene>
<organism evidence="1 2">
    <name type="scientific">Hyalomma asiaticum</name>
    <name type="common">Tick</name>
    <dbReference type="NCBI Taxonomy" id="266040"/>
    <lineage>
        <taxon>Eukaryota</taxon>
        <taxon>Metazoa</taxon>
        <taxon>Ecdysozoa</taxon>
        <taxon>Arthropoda</taxon>
        <taxon>Chelicerata</taxon>
        <taxon>Arachnida</taxon>
        <taxon>Acari</taxon>
        <taxon>Parasitiformes</taxon>
        <taxon>Ixodida</taxon>
        <taxon>Ixodoidea</taxon>
        <taxon>Ixodidae</taxon>
        <taxon>Hyalomminae</taxon>
        <taxon>Hyalomma</taxon>
    </lineage>
</organism>
<comment type="caution">
    <text evidence="1">The sequence shown here is derived from an EMBL/GenBank/DDBJ whole genome shotgun (WGS) entry which is preliminary data.</text>
</comment>
<keyword evidence="2" id="KW-1185">Reference proteome</keyword>